<feature type="transmembrane region" description="Helical" evidence="1">
    <location>
        <begin position="92"/>
        <end position="110"/>
    </location>
</feature>
<dbReference type="RefSeq" id="WP_151621719.1">
    <property type="nucleotide sequence ID" value="NZ_WBXO01000014.1"/>
</dbReference>
<keyword evidence="1" id="KW-0812">Transmembrane</keyword>
<dbReference type="InterPro" id="IPR037185">
    <property type="entry name" value="EmrE-like"/>
</dbReference>
<accession>A0A6I0EXA9</accession>
<feature type="transmembrane region" description="Helical" evidence="1">
    <location>
        <begin position="36"/>
        <end position="55"/>
    </location>
</feature>
<sequence length="113" mass="12479">MGQILLLLLLGSLFIALVVTLQTKYIDPNWLDVGKYNLYTFPVMFIANTLLFIAFTKGQAIFGSLAVVVGIQIAIYMLSIALFSYLMLGQQLSWNTALGIALLVLAVFFLNRG</sequence>
<organism evidence="2 3">
    <name type="scientific">Heliorestis acidaminivorans</name>
    <dbReference type="NCBI Taxonomy" id="553427"/>
    <lineage>
        <taxon>Bacteria</taxon>
        <taxon>Bacillati</taxon>
        <taxon>Bacillota</taxon>
        <taxon>Clostridia</taxon>
        <taxon>Eubacteriales</taxon>
        <taxon>Heliobacteriaceae</taxon>
        <taxon>Heliorestis</taxon>
    </lineage>
</organism>
<name>A0A6I0EXA9_9FIRM</name>
<proteinExistence type="predicted"/>
<comment type="caution">
    <text evidence="2">The sequence shown here is derived from an EMBL/GenBank/DDBJ whole genome shotgun (WGS) entry which is preliminary data.</text>
</comment>
<dbReference type="Proteomes" id="UP000468766">
    <property type="component" value="Unassembled WGS sequence"/>
</dbReference>
<evidence type="ECO:0000256" key="1">
    <source>
        <dbReference type="SAM" id="Phobius"/>
    </source>
</evidence>
<dbReference type="SUPFAM" id="SSF103481">
    <property type="entry name" value="Multidrug resistance efflux transporter EmrE"/>
    <property type="match status" value="1"/>
</dbReference>
<dbReference type="OrthoDB" id="2084225at2"/>
<feature type="transmembrane region" description="Helical" evidence="1">
    <location>
        <begin position="62"/>
        <end position="86"/>
    </location>
</feature>
<protein>
    <submittedName>
        <fullName evidence="2">DMT family protein</fullName>
    </submittedName>
</protein>
<evidence type="ECO:0000313" key="3">
    <source>
        <dbReference type="Proteomes" id="UP000468766"/>
    </source>
</evidence>
<keyword evidence="1" id="KW-0472">Membrane</keyword>
<keyword evidence="1" id="KW-1133">Transmembrane helix</keyword>
<reference evidence="2 3" key="1">
    <citation type="submission" date="2019-10" db="EMBL/GenBank/DDBJ databases">
        <title>Whole-genome sequence of the extremophile Heliorestis acidaminivorans DSM 24790.</title>
        <authorList>
            <person name="Kyndt J.A."/>
            <person name="Meyer T.E."/>
        </authorList>
    </citation>
    <scope>NUCLEOTIDE SEQUENCE [LARGE SCALE GENOMIC DNA]</scope>
    <source>
        <strain evidence="2 3">DSM 24790</strain>
    </source>
</reference>
<evidence type="ECO:0000313" key="2">
    <source>
        <dbReference type="EMBL" id="KAB2951181.1"/>
    </source>
</evidence>
<keyword evidence="3" id="KW-1185">Reference proteome</keyword>
<gene>
    <name evidence="2" type="ORF">F9B85_13325</name>
</gene>
<dbReference type="AlphaFoldDB" id="A0A6I0EXA9"/>
<dbReference type="EMBL" id="WBXO01000014">
    <property type="protein sequence ID" value="KAB2951181.1"/>
    <property type="molecule type" value="Genomic_DNA"/>
</dbReference>